<reference evidence="4" key="1">
    <citation type="submission" date="2023-06" db="EMBL/GenBank/DDBJ databases">
        <title>Genome-scale phylogeny and comparative genomics of the fungal order Sordariales.</title>
        <authorList>
            <consortium name="Lawrence Berkeley National Laboratory"/>
            <person name="Hensen N."/>
            <person name="Bonometti L."/>
            <person name="Westerberg I."/>
            <person name="Brannstrom I.O."/>
            <person name="Guillou S."/>
            <person name="Cros-Aarteil S."/>
            <person name="Calhoun S."/>
            <person name="Haridas S."/>
            <person name="Kuo A."/>
            <person name="Mondo S."/>
            <person name="Pangilinan J."/>
            <person name="Riley R."/>
            <person name="Labutti K."/>
            <person name="Andreopoulos B."/>
            <person name="Lipzen A."/>
            <person name="Chen C."/>
            <person name="Yanf M."/>
            <person name="Daum C."/>
            <person name="Ng V."/>
            <person name="Clum A."/>
            <person name="Steindorff A."/>
            <person name="Ohm R."/>
            <person name="Martin F."/>
            <person name="Silar P."/>
            <person name="Natvig D."/>
            <person name="Lalanne C."/>
            <person name="Gautier V."/>
            <person name="Ament-Velasquez S.L."/>
            <person name="Kruys A."/>
            <person name="Hutchinson M.I."/>
            <person name="Powell A.J."/>
            <person name="Barry K."/>
            <person name="Miller A.N."/>
            <person name="Grigoriev I.V."/>
            <person name="Debuchy R."/>
            <person name="Gladieux P."/>
            <person name="Thoren M.H."/>
            <person name="Johannesson H."/>
        </authorList>
    </citation>
    <scope>NUCLEOTIDE SEQUENCE</scope>
    <source>
        <strain evidence="4">8032-3</strain>
    </source>
</reference>
<feature type="region of interest" description="Disordered" evidence="1">
    <location>
        <begin position="503"/>
        <end position="551"/>
    </location>
</feature>
<feature type="compositionally biased region" description="Low complexity" evidence="1">
    <location>
        <begin position="420"/>
        <end position="433"/>
    </location>
</feature>
<keyword evidence="2" id="KW-0472">Membrane</keyword>
<keyword evidence="2" id="KW-1133">Transmembrane helix</keyword>
<evidence type="ECO:0000313" key="5">
    <source>
        <dbReference type="Proteomes" id="UP001244011"/>
    </source>
</evidence>
<organism evidence="4 5">
    <name type="scientific">Phialemonium atrogriseum</name>
    <dbReference type="NCBI Taxonomy" id="1093897"/>
    <lineage>
        <taxon>Eukaryota</taxon>
        <taxon>Fungi</taxon>
        <taxon>Dikarya</taxon>
        <taxon>Ascomycota</taxon>
        <taxon>Pezizomycotina</taxon>
        <taxon>Sordariomycetes</taxon>
        <taxon>Sordariomycetidae</taxon>
        <taxon>Cephalothecales</taxon>
        <taxon>Cephalothecaceae</taxon>
        <taxon>Phialemonium</taxon>
    </lineage>
</organism>
<dbReference type="RefSeq" id="XP_060286577.1">
    <property type="nucleotide sequence ID" value="XM_060423117.1"/>
</dbReference>
<dbReference type="EMBL" id="MU839000">
    <property type="protein sequence ID" value="KAK1770364.1"/>
    <property type="molecule type" value="Genomic_DNA"/>
</dbReference>
<evidence type="ECO:0008006" key="6">
    <source>
        <dbReference type="Google" id="ProtNLM"/>
    </source>
</evidence>
<keyword evidence="3" id="KW-0732">Signal</keyword>
<dbReference type="AlphaFoldDB" id="A0AAJ0C562"/>
<dbReference type="GeneID" id="85306304"/>
<sequence length="551" mass="59052">MRTAASGAAFAALLQISNSVLVTDGSFCGVQCGNVADATTASDITCDQSAYAVSPAGAVFEKCIRCETASNYTAHGQTDLQWMLYNIRFATSYCLFGEPHNPDIGDSPCRTSHACGLLKDAIQWNNLTIEAGPYDFCQSWFRDQVEGCNECLAAGNQEYLGNFVTMMDAACLQKPAPGDRISIEGDPFSTTKVNVTTPSPTPQYTFTPDNSPLNLGARVGIAIGGIMFLLVLAGSCIVWNGKRKRRAFLRELETRNHHQGWPHPKTPHSGSGPDMFETPLSQKPLRGWGDSPVSAATETPDIAFPRYFSPYSSTYNSPVSAADGPSTMNWPTLNPQKLDEALVPDPALQNVQQQEQQQQSQHPLRSQPTAFTHWPTSTQEKLMQMQHEREQQAAADIGIGIALGGDEASLRSKDSNPQFAANPAAGGAAPAAGHGQDPYEAMSTATAPAAAKGKDRRYYDEAYEMYEVDGERRASPVAVAAAAAAATAGDRLASNNPYRGVPAEPAPRAPVLQHPGYGRRPSIRRPGTAGSVGSVRYGGLTEEDARRGHAL</sequence>
<gene>
    <name evidence="4" type="ORF">QBC33DRAFT_263523</name>
</gene>
<evidence type="ECO:0000256" key="1">
    <source>
        <dbReference type="SAM" id="MobiDB-lite"/>
    </source>
</evidence>
<dbReference type="Proteomes" id="UP001244011">
    <property type="component" value="Unassembled WGS sequence"/>
</dbReference>
<evidence type="ECO:0000313" key="4">
    <source>
        <dbReference type="EMBL" id="KAK1770364.1"/>
    </source>
</evidence>
<proteinExistence type="predicted"/>
<feature type="chain" id="PRO_5042486247" description="LPXTG-domain-containing protein" evidence="3">
    <location>
        <begin position="20"/>
        <end position="551"/>
    </location>
</feature>
<keyword evidence="2" id="KW-0812">Transmembrane</keyword>
<protein>
    <recommendedName>
        <fullName evidence="6">LPXTG-domain-containing protein</fullName>
    </recommendedName>
</protein>
<name>A0AAJ0C562_9PEZI</name>
<feature type="signal peptide" evidence="3">
    <location>
        <begin position="1"/>
        <end position="19"/>
    </location>
</feature>
<feature type="compositionally biased region" description="Polar residues" evidence="1">
    <location>
        <begin position="362"/>
        <end position="371"/>
    </location>
</feature>
<comment type="caution">
    <text evidence="4">The sequence shown here is derived from an EMBL/GenBank/DDBJ whole genome shotgun (WGS) entry which is preliminary data.</text>
</comment>
<evidence type="ECO:0000256" key="2">
    <source>
        <dbReference type="SAM" id="Phobius"/>
    </source>
</evidence>
<feature type="compositionally biased region" description="Low complexity" evidence="1">
    <location>
        <begin position="349"/>
        <end position="361"/>
    </location>
</feature>
<keyword evidence="5" id="KW-1185">Reference proteome</keyword>
<accession>A0AAJ0C562</accession>
<feature type="region of interest" description="Disordered" evidence="1">
    <location>
        <begin position="349"/>
        <end position="371"/>
    </location>
</feature>
<evidence type="ECO:0000256" key="3">
    <source>
        <dbReference type="SAM" id="SignalP"/>
    </source>
</evidence>
<feature type="transmembrane region" description="Helical" evidence="2">
    <location>
        <begin position="219"/>
        <end position="240"/>
    </location>
</feature>
<feature type="region of interest" description="Disordered" evidence="1">
    <location>
        <begin position="408"/>
        <end position="439"/>
    </location>
</feature>